<name>A0A224Y7L1_9ACAR</name>
<sequence>MLLQIGSFAPHKDEKVHIAKAEGCMGITDKGVYSTPKHCQSHLQKIMLNIVVGCLDIHDVTFIKTMKEAVPKDSYRYATNLAVLGKNLVSCKLL</sequence>
<dbReference type="AlphaFoldDB" id="A0A224Y7L1"/>
<dbReference type="EMBL" id="GFPF01001549">
    <property type="protein sequence ID" value="MAA12695.1"/>
    <property type="molecule type" value="Transcribed_RNA"/>
</dbReference>
<accession>A0A224Y7L1</accession>
<organism evidence="1">
    <name type="scientific">Rhipicephalus zambeziensis</name>
    <dbReference type="NCBI Taxonomy" id="60191"/>
    <lineage>
        <taxon>Eukaryota</taxon>
        <taxon>Metazoa</taxon>
        <taxon>Ecdysozoa</taxon>
        <taxon>Arthropoda</taxon>
        <taxon>Chelicerata</taxon>
        <taxon>Arachnida</taxon>
        <taxon>Acari</taxon>
        <taxon>Parasitiformes</taxon>
        <taxon>Ixodida</taxon>
        <taxon>Ixodoidea</taxon>
        <taxon>Ixodidae</taxon>
        <taxon>Rhipicephalinae</taxon>
        <taxon>Rhipicephalus</taxon>
        <taxon>Rhipicephalus</taxon>
    </lineage>
</organism>
<protein>
    <submittedName>
        <fullName evidence="1">Uncharacterized protein</fullName>
    </submittedName>
</protein>
<evidence type="ECO:0000313" key="1">
    <source>
        <dbReference type="EMBL" id="MAA12695.1"/>
    </source>
</evidence>
<proteinExistence type="predicted"/>
<reference evidence="1" key="1">
    <citation type="journal article" date="2017" name="Parasit. Vectors">
        <title>Sialotranscriptomics of Rhipicephalus zambeziensis reveals intricate expression profiles of secretory proteins and suggests tight temporal transcriptional regulation during blood-feeding.</title>
        <authorList>
            <person name="de Castro M.H."/>
            <person name="de Klerk D."/>
            <person name="Pienaar R."/>
            <person name="Rees D.J.G."/>
            <person name="Mans B.J."/>
        </authorList>
    </citation>
    <scope>NUCLEOTIDE SEQUENCE</scope>
    <source>
        <tissue evidence="1">Salivary glands</tissue>
    </source>
</reference>